<evidence type="ECO:0000256" key="2">
    <source>
        <dbReference type="ARBA" id="ARBA00023015"/>
    </source>
</evidence>
<accession>A0A939G7R7</accession>
<comment type="caution">
    <text evidence="7">The sequence shown here is derived from an EMBL/GenBank/DDBJ whole genome shotgun (WGS) entry which is preliminary data.</text>
</comment>
<dbReference type="EMBL" id="JAFMYU010000025">
    <property type="protein sequence ID" value="MBO0933987.1"/>
    <property type="molecule type" value="Genomic_DNA"/>
</dbReference>
<keyword evidence="2" id="KW-0805">Transcription regulation</keyword>
<proteinExistence type="inferred from homology"/>
<evidence type="ECO:0000256" key="3">
    <source>
        <dbReference type="ARBA" id="ARBA00023082"/>
    </source>
</evidence>
<feature type="domain" description="RNA polymerase sigma factor 70 region 4 type 2" evidence="6">
    <location>
        <begin position="126"/>
        <end position="172"/>
    </location>
</feature>
<evidence type="ECO:0000313" key="8">
    <source>
        <dbReference type="Proteomes" id="UP000664795"/>
    </source>
</evidence>
<keyword evidence="4" id="KW-0804">Transcription</keyword>
<dbReference type="InterPro" id="IPR039425">
    <property type="entry name" value="RNA_pol_sigma-70-like"/>
</dbReference>
<dbReference type="GO" id="GO:0006352">
    <property type="term" value="P:DNA-templated transcription initiation"/>
    <property type="evidence" value="ECO:0007669"/>
    <property type="project" value="InterPro"/>
</dbReference>
<gene>
    <name evidence="7" type="ORF">J2I48_23470</name>
</gene>
<organism evidence="7 8">
    <name type="scientific">Fibrella aquatilis</name>
    <dbReference type="NCBI Taxonomy" id="2817059"/>
    <lineage>
        <taxon>Bacteria</taxon>
        <taxon>Pseudomonadati</taxon>
        <taxon>Bacteroidota</taxon>
        <taxon>Cytophagia</taxon>
        <taxon>Cytophagales</taxon>
        <taxon>Spirosomataceae</taxon>
        <taxon>Fibrella</taxon>
    </lineage>
</organism>
<dbReference type="AlphaFoldDB" id="A0A939G7R7"/>
<evidence type="ECO:0000259" key="5">
    <source>
        <dbReference type="Pfam" id="PF04542"/>
    </source>
</evidence>
<dbReference type="InterPro" id="IPR013324">
    <property type="entry name" value="RNA_pol_sigma_r3/r4-like"/>
</dbReference>
<keyword evidence="3" id="KW-0731">Sigma factor</keyword>
<name>A0A939G7R7_9BACT</name>
<dbReference type="Pfam" id="PF04542">
    <property type="entry name" value="Sigma70_r2"/>
    <property type="match status" value="1"/>
</dbReference>
<dbReference type="RefSeq" id="WP_207337953.1">
    <property type="nucleotide sequence ID" value="NZ_JAFMYU010000025.1"/>
</dbReference>
<keyword evidence="8" id="KW-1185">Reference proteome</keyword>
<dbReference type="InterPro" id="IPR007627">
    <property type="entry name" value="RNA_pol_sigma70_r2"/>
</dbReference>
<dbReference type="InterPro" id="IPR014284">
    <property type="entry name" value="RNA_pol_sigma-70_dom"/>
</dbReference>
<evidence type="ECO:0000256" key="4">
    <source>
        <dbReference type="ARBA" id="ARBA00023163"/>
    </source>
</evidence>
<dbReference type="Proteomes" id="UP000664795">
    <property type="component" value="Unassembled WGS sequence"/>
</dbReference>
<evidence type="ECO:0000259" key="6">
    <source>
        <dbReference type="Pfam" id="PF08281"/>
    </source>
</evidence>
<dbReference type="GO" id="GO:0003677">
    <property type="term" value="F:DNA binding"/>
    <property type="evidence" value="ECO:0007669"/>
    <property type="project" value="InterPro"/>
</dbReference>
<feature type="domain" description="RNA polymerase sigma-70 region 2" evidence="5">
    <location>
        <begin position="23"/>
        <end position="90"/>
    </location>
</feature>
<dbReference type="InterPro" id="IPR014327">
    <property type="entry name" value="RNA_pol_sigma70_bacteroid"/>
</dbReference>
<dbReference type="InterPro" id="IPR013249">
    <property type="entry name" value="RNA_pol_sigma70_r4_t2"/>
</dbReference>
<comment type="similarity">
    <text evidence="1">Belongs to the sigma-70 factor family. ECF subfamily.</text>
</comment>
<reference evidence="7 8" key="1">
    <citation type="submission" date="2021-03" db="EMBL/GenBank/DDBJ databases">
        <title>Fibrella sp. HMF5036 genome sequencing and assembly.</title>
        <authorList>
            <person name="Kang H."/>
            <person name="Kim H."/>
            <person name="Bae S."/>
            <person name="Joh K."/>
        </authorList>
    </citation>
    <scope>NUCLEOTIDE SEQUENCE [LARGE SCALE GENOMIC DNA]</scope>
    <source>
        <strain evidence="7 8">HMF5036</strain>
    </source>
</reference>
<dbReference type="InterPro" id="IPR036388">
    <property type="entry name" value="WH-like_DNA-bd_sf"/>
</dbReference>
<dbReference type="NCBIfam" id="TIGR02985">
    <property type="entry name" value="Sig70_bacteroi1"/>
    <property type="match status" value="1"/>
</dbReference>
<dbReference type="NCBIfam" id="TIGR02937">
    <property type="entry name" value="sigma70-ECF"/>
    <property type="match status" value="1"/>
</dbReference>
<dbReference type="Gene3D" id="1.10.10.10">
    <property type="entry name" value="Winged helix-like DNA-binding domain superfamily/Winged helix DNA-binding domain"/>
    <property type="match status" value="1"/>
</dbReference>
<dbReference type="Gene3D" id="1.10.1740.10">
    <property type="match status" value="1"/>
</dbReference>
<dbReference type="Pfam" id="PF08281">
    <property type="entry name" value="Sigma70_r4_2"/>
    <property type="match status" value="1"/>
</dbReference>
<dbReference type="InterPro" id="IPR013325">
    <property type="entry name" value="RNA_pol_sigma_r2"/>
</dbReference>
<evidence type="ECO:0000256" key="1">
    <source>
        <dbReference type="ARBA" id="ARBA00010641"/>
    </source>
</evidence>
<evidence type="ECO:0000313" key="7">
    <source>
        <dbReference type="EMBL" id="MBO0933987.1"/>
    </source>
</evidence>
<dbReference type="SUPFAM" id="SSF88659">
    <property type="entry name" value="Sigma3 and sigma4 domains of RNA polymerase sigma factors"/>
    <property type="match status" value="1"/>
</dbReference>
<dbReference type="PANTHER" id="PTHR43133">
    <property type="entry name" value="RNA POLYMERASE ECF-TYPE SIGMA FACTO"/>
    <property type="match status" value="1"/>
</dbReference>
<protein>
    <submittedName>
        <fullName evidence="7">RNA polymerase sigma-70 factor</fullName>
    </submittedName>
</protein>
<dbReference type="GO" id="GO:0016987">
    <property type="term" value="F:sigma factor activity"/>
    <property type="evidence" value="ECO:0007669"/>
    <property type="project" value="UniProtKB-KW"/>
</dbReference>
<dbReference type="SUPFAM" id="SSF88946">
    <property type="entry name" value="Sigma2 domain of RNA polymerase sigma factors"/>
    <property type="match status" value="1"/>
</dbReference>
<dbReference type="PANTHER" id="PTHR43133:SF46">
    <property type="entry name" value="RNA POLYMERASE SIGMA-70 FACTOR ECF SUBFAMILY"/>
    <property type="match status" value="1"/>
</dbReference>
<sequence length="196" mass="23015">MEPTDAELTLRLKHHDQVAFEQLFRRHYRYIYSVAIQYVKDPALAEDALQDVFLKLWTGRETIDEGQSVRNYLAMAMRHQVLNQLRHDKRAVLRHIDHQAMRPDADTSTEDELTFNDYSTVVSHGLRLLPAQRRLVFTLRSEKGLTNEQVAAQLQLSVSTVKVHYYHACRFLREYLRDYAGIETMVLLLGIFWTQP</sequence>